<evidence type="ECO:0000256" key="1">
    <source>
        <dbReference type="ARBA" id="ARBA00004196"/>
    </source>
</evidence>
<dbReference type="SUPFAM" id="SSF53850">
    <property type="entry name" value="Periplasmic binding protein-like II"/>
    <property type="match status" value="1"/>
</dbReference>
<organism evidence="5 6">
    <name type="scientific">Paenibacillus pinisoli</name>
    <dbReference type="NCBI Taxonomy" id="1276110"/>
    <lineage>
        <taxon>Bacteria</taxon>
        <taxon>Bacillati</taxon>
        <taxon>Bacillota</taxon>
        <taxon>Bacilli</taxon>
        <taxon>Bacillales</taxon>
        <taxon>Paenibacillaceae</taxon>
        <taxon>Paenibacillus</taxon>
    </lineage>
</organism>
<protein>
    <submittedName>
        <fullName evidence="5">Carbohydrate ABC transporter substrate-binding protein</fullName>
    </submittedName>
</protein>
<dbReference type="OrthoDB" id="383937at2"/>
<keyword evidence="6" id="KW-1185">Reference proteome</keyword>
<dbReference type="Pfam" id="PF01547">
    <property type="entry name" value="SBP_bac_1"/>
    <property type="match status" value="1"/>
</dbReference>
<dbReference type="RefSeq" id="WP_120107556.1">
    <property type="nucleotide sequence ID" value="NZ_QXQB01000001.1"/>
</dbReference>
<comment type="caution">
    <text evidence="5">The sequence shown here is derived from an EMBL/GenBank/DDBJ whole genome shotgun (WGS) entry which is preliminary data.</text>
</comment>
<dbReference type="PANTHER" id="PTHR43649">
    <property type="entry name" value="ARABINOSE-BINDING PROTEIN-RELATED"/>
    <property type="match status" value="1"/>
</dbReference>
<dbReference type="EMBL" id="QXQB01000001">
    <property type="protein sequence ID" value="RJX41251.1"/>
    <property type="molecule type" value="Genomic_DNA"/>
</dbReference>
<reference evidence="5 6" key="1">
    <citation type="submission" date="2018-09" db="EMBL/GenBank/DDBJ databases">
        <title>Paenibacillus aracenensis nov. sp. isolated from a cave in southern Spain.</title>
        <authorList>
            <person name="Jurado V."/>
            <person name="Gutierrez-Patricio S."/>
            <person name="Gonzalez-Pimentel J.L."/>
            <person name="Miller A.Z."/>
            <person name="Laiz L."/>
            <person name="Saiz-Jimenez C."/>
        </authorList>
    </citation>
    <scope>NUCLEOTIDE SEQUENCE [LARGE SCALE GENOMIC DNA]</scope>
    <source>
        <strain evidence="5 6">JCM 19203</strain>
    </source>
</reference>
<evidence type="ECO:0000256" key="3">
    <source>
        <dbReference type="ARBA" id="ARBA00022448"/>
    </source>
</evidence>
<evidence type="ECO:0000256" key="4">
    <source>
        <dbReference type="ARBA" id="ARBA00022729"/>
    </source>
</evidence>
<keyword evidence="4" id="KW-0732">Signal</keyword>
<evidence type="ECO:0000313" key="5">
    <source>
        <dbReference type="EMBL" id="RJX41251.1"/>
    </source>
</evidence>
<evidence type="ECO:0000256" key="2">
    <source>
        <dbReference type="ARBA" id="ARBA00008520"/>
    </source>
</evidence>
<dbReference type="InterPro" id="IPR050490">
    <property type="entry name" value="Bact_solute-bd_prot1"/>
</dbReference>
<dbReference type="Gene3D" id="3.40.190.10">
    <property type="entry name" value="Periplasmic binding protein-like II"/>
    <property type="match status" value="1"/>
</dbReference>
<accession>A0A3A6PWN1</accession>
<comment type="subcellular location">
    <subcellularLocation>
        <location evidence="1">Cell envelope</location>
    </subcellularLocation>
</comment>
<dbReference type="PANTHER" id="PTHR43649:SF31">
    <property type="entry name" value="SN-GLYCEROL-3-PHOSPHATE-BINDING PERIPLASMIC PROTEIN UGPB"/>
    <property type="match status" value="1"/>
</dbReference>
<dbReference type="InterPro" id="IPR006059">
    <property type="entry name" value="SBP"/>
</dbReference>
<evidence type="ECO:0000313" key="6">
    <source>
        <dbReference type="Proteomes" id="UP000267798"/>
    </source>
</evidence>
<comment type="similarity">
    <text evidence="2">Belongs to the bacterial solute-binding protein 1 family.</text>
</comment>
<dbReference type="PROSITE" id="PS51257">
    <property type="entry name" value="PROKAR_LIPOPROTEIN"/>
    <property type="match status" value="1"/>
</dbReference>
<dbReference type="AlphaFoldDB" id="A0A3A6PWN1"/>
<sequence length="409" mass="46779">MKPFRFIALILLVSILMAGCSQISFKREETVELKIFTRYASGYSYNELVQLVEARFPNIKLNTIVPSKADATDEQIVAQILEEKPDLYYSYDPMIYTDEIELIDLSPMMIKEQDQLSDIQQKLYNQVFADAGKITQLSPTFSMPVVFINRSMLQDKNVTEPGQAWTWDEFRTIASGAYDASLRRYGYELKYYNWFTILDWAGRVNGLSMTDENGRLILDQPEWETVATQIAEDNLNGVIRQSNMSQDNGDTVALQITLLNDVFQHTGDAQFADKWLIAPMPYVPNIGLTTPYLLFDPFAIDSRSEHVNEAYQVIEYLMSKDAAPELAAKLPQTFLLFPEYNNTGEISIEHLLNSQGTWVNQHYDRYWDSIGEISKIIDNEYNGMTSGSISIANFWSNILRAAEQINAEL</sequence>
<proteinExistence type="inferred from homology"/>
<name>A0A3A6PWN1_9BACL</name>
<keyword evidence="3" id="KW-0813">Transport</keyword>
<dbReference type="GO" id="GO:0030313">
    <property type="term" value="C:cell envelope"/>
    <property type="evidence" value="ECO:0007669"/>
    <property type="project" value="UniProtKB-SubCell"/>
</dbReference>
<gene>
    <name evidence="5" type="ORF">D3P09_04505</name>
</gene>
<dbReference type="Proteomes" id="UP000267798">
    <property type="component" value="Unassembled WGS sequence"/>
</dbReference>